<dbReference type="GO" id="GO:0016874">
    <property type="term" value="F:ligase activity"/>
    <property type="evidence" value="ECO:0007669"/>
    <property type="project" value="UniProtKB-KW"/>
</dbReference>
<evidence type="ECO:0000259" key="11">
    <source>
        <dbReference type="PROSITE" id="PS51163"/>
    </source>
</evidence>
<dbReference type="Gene3D" id="3.30.110.120">
    <property type="match status" value="1"/>
</dbReference>
<evidence type="ECO:0000259" key="10">
    <source>
        <dbReference type="PROSITE" id="PS51160"/>
    </source>
</evidence>
<feature type="active site" evidence="9">
    <location>
        <position position="17"/>
    </location>
</feature>
<accession>A0ABW6AM20</accession>
<dbReference type="PANTHER" id="PTHR42959">
    <property type="entry name" value="CARBAMOYLTRANSFERASE"/>
    <property type="match status" value="1"/>
</dbReference>
<proteinExistence type="inferred from homology"/>
<dbReference type="PIRSF" id="PIRSF006256">
    <property type="entry name" value="CMPcnvr_hdrg_mat"/>
    <property type="match status" value="1"/>
</dbReference>
<dbReference type="Pfam" id="PF07503">
    <property type="entry name" value="zf-HYPF"/>
    <property type="match status" value="2"/>
</dbReference>
<dbReference type="RefSeq" id="WP_381502529.1">
    <property type="nucleotide sequence ID" value="NZ_JBHUOM010000012.1"/>
</dbReference>
<dbReference type="Pfam" id="PF17788">
    <property type="entry name" value="HypF_C"/>
    <property type="match status" value="1"/>
</dbReference>
<evidence type="ECO:0000256" key="4">
    <source>
        <dbReference type="ARBA" id="ARBA00022723"/>
    </source>
</evidence>
<dbReference type="InterPro" id="IPR051060">
    <property type="entry name" value="Carbamoyltrans_HypF-like"/>
</dbReference>
<feature type="active site" evidence="9">
    <location>
        <position position="35"/>
    </location>
</feature>
<dbReference type="Pfam" id="PF01300">
    <property type="entry name" value="Sua5_yciO_yrdC"/>
    <property type="match status" value="1"/>
</dbReference>
<dbReference type="Gene3D" id="3.30.420.40">
    <property type="match status" value="1"/>
</dbReference>
<dbReference type="PROSITE" id="PS51160">
    <property type="entry name" value="ACYLPHOSPHATASE_3"/>
    <property type="match status" value="1"/>
</dbReference>
<keyword evidence="13" id="KW-1185">Reference proteome</keyword>
<sequence>MTFHLHFTGQVQGVGFRPFVWQLARLMKLQGAVSNGADGVHIYINTDSATAQLFLSRVQAEAPRLARIQSVALSEVAPVYYTDFAIVTSQITGQASLLLTPDLALCEACRAEMADSVDRRFGYAFTTCTHCGPRYSILHQLPYDRQTTTMSAFGMCTDCEREYHDPANRRFYAQTNSCPNCPVELRLFSASGQQLANHQDEIIDYVADALGAGQTVAIKGIGGYLLLCDATNANAITQLRKRKHRPTKPLAVLYPNVATLQQDCYLADDERALLTGSVSPIVLLDQRPNPASKVAVDKLAPGLSQLGVMLPYAPLLALLANKFNKPLVATSGNVSGSPICYTNEQALEQLPAIADLILTHNRAIVVPQDDSVVRLSPAYRQPIVLRRSRGLAPTVVYSPKKKESGAGDEVNTTTVLAFGASLKSTFACQLRGNIYVSQYIGDLESYDTQTSFRATLDHFLKLFDATPDLILADQHEGYFSTQLAHELATIWGIPIQLVQHHEAHLAAVLAENGLTGDEPILGVIWDGTGYGTDGQIWGGEFIAYQNSVFNRVCHFDYFDSLLEDKMPREPRLSALSLAHNIPGADTILRVKFTDKEWHLYSKLPELSNEVVGCLWPMSSPITHASVNGSHAAVWPMRAHATGKNRLKTSSVGRLFDAVTALLGLADQVSYEGEAALLLETHAARYVRAKGYTGVQSYLPDVTTQIPTRAVVEGVVRDIQAGQSTDQIAAAFHYTLVQVVAALAQQTGIRQLAFSGGVFQNALLVDWLRHKLEPAHKLYFHHQLSPNDECISFGQIAHYALTTPLPVQSKTETTYVLSHSR</sequence>
<evidence type="ECO:0000256" key="2">
    <source>
        <dbReference type="ARBA" id="ARBA00008097"/>
    </source>
</evidence>
<evidence type="ECO:0000256" key="1">
    <source>
        <dbReference type="ARBA" id="ARBA00004711"/>
    </source>
</evidence>
<dbReference type="InterPro" id="IPR017945">
    <property type="entry name" value="DHBP_synth_RibB-like_a/b_dom"/>
</dbReference>
<evidence type="ECO:0000256" key="5">
    <source>
        <dbReference type="ARBA" id="ARBA00022771"/>
    </source>
</evidence>
<dbReference type="PANTHER" id="PTHR42959:SF1">
    <property type="entry name" value="CARBAMOYLTRANSFERASE HYPF"/>
    <property type="match status" value="1"/>
</dbReference>
<evidence type="ECO:0000256" key="7">
    <source>
        <dbReference type="ARBA" id="ARBA00048220"/>
    </source>
</evidence>
<comment type="catalytic activity">
    <reaction evidence="9">
        <text>an acyl phosphate + H2O = a carboxylate + phosphate + H(+)</text>
        <dbReference type="Rhea" id="RHEA:14965"/>
        <dbReference type="ChEBI" id="CHEBI:15377"/>
        <dbReference type="ChEBI" id="CHEBI:15378"/>
        <dbReference type="ChEBI" id="CHEBI:29067"/>
        <dbReference type="ChEBI" id="CHEBI:43474"/>
        <dbReference type="ChEBI" id="CHEBI:59918"/>
        <dbReference type="EC" id="3.6.1.7"/>
    </reaction>
</comment>
<dbReference type="InterPro" id="IPR055128">
    <property type="entry name" value="HypF_C_2"/>
</dbReference>
<dbReference type="InterPro" id="IPR036046">
    <property type="entry name" value="Acylphosphatase-like_dom_sf"/>
</dbReference>
<dbReference type="PROSITE" id="PS51163">
    <property type="entry name" value="YRDC"/>
    <property type="match status" value="1"/>
</dbReference>
<dbReference type="Gene3D" id="3.30.420.360">
    <property type="match status" value="1"/>
</dbReference>
<keyword evidence="5" id="KW-0863">Zinc-finger</keyword>
<dbReference type="Proteomes" id="UP001597512">
    <property type="component" value="Unassembled WGS sequence"/>
</dbReference>
<keyword evidence="6" id="KW-0862">Zinc</keyword>
<dbReference type="InterPro" id="IPR001792">
    <property type="entry name" value="Acylphosphatase-like_dom"/>
</dbReference>
<feature type="domain" description="Acylphosphatase-like" evidence="10">
    <location>
        <begin position="2"/>
        <end position="88"/>
    </location>
</feature>
<reference evidence="13" key="1">
    <citation type="journal article" date="2019" name="Int. J. Syst. Evol. Microbiol.">
        <title>The Global Catalogue of Microorganisms (GCM) 10K type strain sequencing project: providing services to taxonomists for standard genome sequencing and annotation.</title>
        <authorList>
            <consortium name="The Broad Institute Genomics Platform"/>
            <consortium name="The Broad Institute Genome Sequencing Center for Infectious Disease"/>
            <person name="Wu L."/>
            <person name="Ma J."/>
        </authorList>
    </citation>
    <scope>NUCLEOTIDE SEQUENCE [LARGE SCALE GENOMIC DNA]</scope>
    <source>
        <strain evidence="13">KCTC 52490</strain>
    </source>
</reference>
<dbReference type="InterPro" id="IPR006070">
    <property type="entry name" value="Sua5-like_dom"/>
</dbReference>
<dbReference type="InterPro" id="IPR041440">
    <property type="entry name" value="HypF_C"/>
</dbReference>
<comment type="catalytic activity">
    <reaction evidence="7">
        <text>C-terminal L-cysteinyl-[HypE protein] + carbamoyl phosphate + ATP + H2O = C-terminal S-carboxamide-L-cysteinyl-[HypE protein] + AMP + phosphate + diphosphate + H(+)</text>
        <dbReference type="Rhea" id="RHEA:55636"/>
        <dbReference type="Rhea" id="RHEA-COMP:14247"/>
        <dbReference type="Rhea" id="RHEA-COMP:14392"/>
        <dbReference type="ChEBI" id="CHEBI:15377"/>
        <dbReference type="ChEBI" id="CHEBI:15378"/>
        <dbReference type="ChEBI" id="CHEBI:30616"/>
        <dbReference type="ChEBI" id="CHEBI:33019"/>
        <dbReference type="ChEBI" id="CHEBI:43474"/>
        <dbReference type="ChEBI" id="CHEBI:58228"/>
        <dbReference type="ChEBI" id="CHEBI:76913"/>
        <dbReference type="ChEBI" id="CHEBI:139126"/>
        <dbReference type="ChEBI" id="CHEBI:456215"/>
    </reaction>
</comment>
<gene>
    <name evidence="12" type="primary">hypF</name>
    <name evidence="12" type="ORF">ACFS25_15280</name>
</gene>
<name>A0ABW6AM20_9BACT</name>
<evidence type="ECO:0000313" key="13">
    <source>
        <dbReference type="Proteomes" id="UP001597512"/>
    </source>
</evidence>
<comment type="pathway">
    <text evidence="1">Protein modification; [NiFe] hydrogenase maturation.</text>
</comment>
<evidence type="ECO:0000256" key="9">
    <source>
        <dbReference type="PROSITE-ProRule" id="PRU00520"/>
    </source>
</evidence>
<keyword evidence="4" id="KW-0479">Metal-binding</keyword>
<feature type="domain" description="YrdC-like" evidence="11">
    <location>
        <begin position="200"/>
        <end position="390"/>
    </location>
</feature>
<dbReference type="SUPFAM" id="SSF54975">
    <property type="entry name" value="Acylphosphatase/BLUF domain-like"/>
    <property type="match status" value="1"/>
</dbReference>
<dbReference type="SUPFAM" id="SSF53067">
    <property type="entry name" value="Actin-like ATPase domain"/>
    <property type="match status" value="1"/>
</dbReference>
<comment type="similarity">
    <text evidence="2 8">Belongs to the carbamoyltransferase HypF family.</text>
</comment>
<protein>
    <recommendedName>
        <fullName evidence="8">Carbamoyltransferase</fullName>
        <ecNumber evidence="8">6.2.-.-</ecNumber>
    </recommendedName>
</protein>
<dbReference type="EMBL" id="JBHUOM010000012">
    <property type="protein sequence ID" value="MFD2935153.1"/>
    <property type="molecule type" value="Genomic_DNA"/>
</dbReference>
<comment type="caution">
    <text evidence="12">The sequence shown here is derived from an EMBL/GenBank/DDBJ whole genome shotgun (WGS) entry which is preliminary data.</text>
</comment>
<dbReference type="Pfam" id="PF22521">
    <property type="entry name" value="HypF_C_2"/>
    <property type="match status" value="1"/>
</dbReference>
<dbReference type="EC" id="6.2.-.-" evidence="8"/>
<organism evidence="12 13">
    <name type="scientific">Spirosoma flavum</name>
    <dbReference type="NCBI Taxonomy" id="2048557"/>
    <lineage>
        <taxon>Bacteria</taxon>
        <taxon>Pseudomonadati</taxon>
        <taxon>Bacteroidota</taxon>
        <taxon>Cytophagia</taxon>
        <taxon>Cytophagales</taxon>
        <taxon>Cytophagaceae</taxon>
        <taxon>Spirosoma</taxon>
    </lineage>
</organism>
<evidence type="ECO:0000256" key="3">
    <source>
        <dbReference type="ARBA" id="ARBA00022598"/>
    </source>
</evidence>
<dbReference type="InterPro" id="IPR004421">
    <property type="entry name" value="Carbamoyltransferase_HypF"/>
</dbReference>
<dbReference type="InterPro" id="IPR043129">
    <property type="entry name" value="ATPase_NBD"/>
</dbReference>
<dbReference type="NCBIfam" id="TIGR00143">
    <property type="entry name" value="hypF"/>
    <property type="match status" value="1"/>
</dbReference>
<dbReference type="Gene3D" id="3.90.870.50">
    <property type="match status" value="1"/>
</dbReference>
<dbReference type="InterPro" id="IPR011125">
    <property type="entry name" value="Znf_HypF"/>
</dbReference>
<keyword evidence="9" id="KW-0378">Hydrolase</keyword>
<evidence type="ECO:0000256" key="8">
    <source>
        <dbReference type="PIRNR" id="PIRNR006256"/>
    </source>
</evidence>
<evidence type="ECO:0000256" key="6">
    <source>
        <dbReference type="ARBA" id="ARBA00022833"/>
    </source>
</evidence>
<dbReference type="SUPFAM" id="SSF55821">
    <property type="entry name" value="YrdC/RibB"/>
    <property type="match status" value="1"/>
</dbReference>
<keyword evidence="3 12" id="KW-0436">Ligase</keyword>
<dbReference type="Pfam" id="PF00708">
    <property type="entry name" value="Acylphosphatase"/>
    <property type="match status" value="1"/>
</dbReference>
<evidence type="ECO:0000313" key="12">
    <source>
        <dbReference type="EMBL" id="MFD2935153.1"/>
    </source>
</evidence>